<proteinExistence type="predicted"/>
<keyword evidence="3" id="KW-1185">Reference proteome</keyword>
<evidence type="ECO:0000313" key="3">
    <source>
        <dbReference type="Proteomes" id="UP001500902"/>
    </source>
</evidence>
<name>A0ABP7CG38_9ACTN</name>
<gene>
    <name evidence="2" type="ORF">GCM10022224_064160</name>
</gene>
<dbReference type="EMBL" id="BAAAZP010000114">
    <property type="protein sequence ID" value="GAA3689910.1"/>
    <property type="molecule type" value="Genomic_DNA"/>
</dbReference>
<feature type="compositionally biased region" description="Basic residues" evidence="1">
    <location>
        <begin position="678"/>
        <end position="689"/>
    </location>
</feature>
<evidence type="ECO:0000256" key="1">
    <source>
        <dbReference type="SAM" id="MobiDB-lite"/>
    </source>
</evidence>
<organism evidence="2 3">
    <name type="scientific">Nonomuraea antimicrobica</name>
    <dbReference type="NCBI Taxonomy" id="561173"/>
    <lineage>
        <taxon>Bacteria</taxon>
        <taxon>Bacillati</taxon>
        <taxon>Actinomycetota</taxon>
        <taxon>Actinomycetes</taxon>
        <taxon>Streptosporangiales</taxon>
        <taxon>Streptosporangiaceae</taxon>
        <taxon>Nonomuraea</taxon>
    </lineage>
</organism>
<dbReference type="RefSeq" id="WP_344886501.1">
    <property type="nucleotide sequence ID" value="NZ_BAAAZP010000114.1"/>
</dbReference>
<feature type="region of interest" description="Disordered" evidence="1">
    <location>
        <begin position="662"/>
        <end position="689"/>
    </location>
</feature>
<comment type="caution">
    <text evidence="2">The sequence shown here is derived from an EMBL/GenBank/DDBJ whole genome shotgun (WGS) entry which is preliminary data.</text>
</comment>
<sequence length="689" mass="75886">MRTWFQPEETEEFEAAKAVLLRRCLAWAEEHGRPADDLLFTAAVDARHQSRDGRLAYWDETQIRRFLLAWVPGHVVAPRELLDLAPEILRTYLGYLAATGLRDPRGLTPAEADDAITRTVPEFQKALDDPHLQGLTKFWAATALDHGIDLFEGPAALAALQQDLDAGRVHYDHDVLAGILQAHHQGADLDGERAFLQPPIALPPPPALTEATGRSRTVRRLVALANWAGKEGRPLTTSGTLPPDQARDLRTVLNDGEDAPPVSILDDDPAAWYGARDDRDSADAFRLDLLVAWAKRIRLVRTSKGRLYQVAKAAPLLRDPEALWYRAFEVLPELGPELARSAPGQRPASLVASAFSDLLPDLLNSMYGMDDMPVVRLAETVWLACQEFTEHFALGEEESPLRILWHRQVTIDLERTFELLSDLGAVELTRGRADALYLSDLDDEDQELPPDSIERLRTRLAEPDVLLARLTPPALRAVRERLLAEGRDAPLIGELSTASAGELLGVLAQHYPPEETATELNAWLCRPGQDVEDLLQAVRDCPFRTRTAAMLTVLAEALPQGRALVRDLRHDPVLGPAAVSLLMDDGEIDPGALGEREQLLLGAENFLTLLELGGPESLIDQLRTMAGGDAYELVQAILAAGHHDTVGLAEMRTLVAEPLRGPRSHLRLVSSKPPGARGRPKGTGKRRKR</sequence>
<protein>
    <submittedName>
        <fullName evidence="2">Uncharacterized protein</fullName>
    </submittedName>
</protein>
<dbReference type="Proteomes" id="UP001500902">
    <property type="component" value="Unassembled WGS sequence"/>
</dbReference>
<reference evidence="3" key="1">
    <citation type="journal article" date="2019" name="Int. J. Syst. Evol. Microbiol.">
        <title>The Global Catalogue of Microorganisms (GCM) 10K type strain sequencing project: providing services to taxonomists for standard genome sequencing and annotation.</title>
        <authorList>
            <consortium name="The Broad Institute Genomics Platform"/>
            <consortium name="The Broad Institute Genome Sequencing Center for Infectious Disease"/>
            <person name="Wu L."/>
            <person name="Ma J."/>
        </authorList>
    </citation>
    <scope>NUCLEOTIDE SEQUENCE [LARGE SCALE GENOMIC DNA]</scope>
    <source>
        <strain evidence="3">JCM 16904</strain>
    </source>
</reference>
<accession>A0ABP7CG38</accession>
<evidence type="ECO:0000313" key="2">
    <source>
        <dbReference type="EMBL" id="GAA3689910.1"/>
    </source>
</evidence>